<dbReference type="Proteomes" id="UP000766486">
    <property type="component" value="Unassembled WGS sequence"/>
</dbReference>
<name>A0ABY6U9S3_BIOOC</name>
<keyword evidence="3" id="KW-1185">Reference proteome</keyword>
<accession>A0ABY6U9S3</accession>
<feature type="chain" id="PRO_5045543780" description="CBM1 domain-containing protein" evidence="1">
    <location>
        <begin position="20"/>
        <end position="78"/>
    </location>
</feature>
<feature type="signal peptide" evidence="1">
    <location>
        <begin position="1"/>
        <end position="19"/>
    </location>
</feature>
<reference evidence="2 3" key="1">
    <citation type="submission" date="2019-06" db="EMBL/GenBank/DDBJ databases">
        <authorList>
            <person name="Broberg M."/>
        </authorList>
    </citation>
    <scope>NUCLEOTIDE SEQUENCE [LARGE SCALE GENOMIC DNA]</scope>
</reference>
<organism evidence="2 3">
    <name type="scientific">Bionectria ochroleuca</name>
    <name type="common">Gliocladium roseum</name>
    <dbReference type="NCBI Taxonomy" id="29856"/>
    <lineage>
        <taxon>Eukaryota</taxon>
        <taxon>Fungi</taxon>
        <taxon>Dikarya</taxon>
        <taxon>Ascomycota</taxon>
        <taxon>Pezizomycotina</taxon>
        <taxon>Sordariomycetes</taxon>
        <taxon>Hypocreomycetidae</taxon>
        <taxon>Hypocreales</taxon>
        <taxon>Bionectriaceae</taxon>
        <taxon>Clonostachys</taxon>
    </lineage>
</organism>
<evidence type="ECO:0000313" key="2">
    <source>
        <dbReference type="EMBL" id="VUC26837.1"/>
    </source>
</evidence>
<evidence type="ECO:0008006" key="4">
    <source>
        <dbReference type="Google" id="ProtNLM"/>
    </source>
</evidence>
<dbReference type="EMBL" id="CABFNS010000758">
    <property type="protein sequence ID" value="VUC26837.1"/>
    <property type="molecule type" value="Genomic_DNA"/>
</dbReference>
<sequence>MRVSIASFALAWLVASVAASPVVDISVATEEASPLEERACSNGGICGGQIPPGTQPVYCCIGYTCKYWGRPVGVCAKA</sequence>
<evidence type="ECO:0000313" key="3">
    <source>
        <dbReference type="Proteomes" id="UP000766486"/>
    </source>
</evidence>
<gene>
    <name evidence="2" type="ORF">CLO192961_LOCUS197963</name>
</gene>
<keyword evidence="1" id="KW-0732">Signal</keyword>
<proteinExistence type="predicted"/>
<comment type="caution">
    <text evidence="2">The sequence shown here is derived from an EMBL/GenBank/DDBJ whole genome shotgun (WGS) entry which is preliminary data.</text>
</comment>
<protein>
    <recommendedName>
        <fullName evidence="4">CBM1 domain-containing protein</fullName>
    </recommendedName>
</protein>
<evidence type="ECO:0000256" key="1">
    <source>
        <dbReference type="SAM" id="SignalP"/>
    </source>
</evidence>